<dbReference type="PANTHER" id="PTHR46018">
    <property type="entry name" value="ZINC PHOSPHODIESTERASE ELAC PROTEIN 1"/>
    <property type="match status" value="1"/>
</dbReference>
<reference evidence="1" key="1">
    <citation type="journal article" date="2016" name="BMC Biol.">
        <title>Parallel evolution of highly conserved plastid genome architecture in red seaweeds and seed plants.</title>
        <authorList>
            <person name="Lee J."/>
            <person name="Cho C.H."/>
            <person name="Park S.I."/>
            <person name="Choi J.W."/>
            <person name="Song H.S."/>
            <person name="West J.A."/>
            <person name="Bhattacharya D."/>
            <person name="Yoon H.S."/>
        </authorList>
    </citation>
    <scope>NUCLEOTIDE SEQUENCE</scope>
</reference>
<sequence length="226" mass="26298">MEIIRLTKNYPCYSNLFVSFVTKLPNIKDIWIFNCHEACQHSLIIQHIKISQITKIIITDLHIENISGLLGLLSSLSLIKRVKELHIYGPIGLGHYIEFGKKYAQTNFCYDLYIHVLSTSRVLVNDMYNFYVFFDNLYFRGLLIFKAENGKFRLKKASDFNLVSGPMYGSLKRGNNFLLPDGFVMDGYNFSEYHIPGFKVAILMSKYHTRCSMELTYYAKFLYSVV</sequence>
<dbReference type="PANTHER" id="PTHR46018:SF2">
    <property type="entry name" value="ZINC PHOSPHODIESTERASE ELAC PROTEIN 1"/>
    <property type="match status" value="1"/>
</dbReference>
<keyword evidence="1" id="KW-0934">Plastid</keyword>
<evidence type="ECO:0000313" key="1">
    <source>
        <dbReference type="EMBL" id="AOM65995.1"/>
    </source>
</evidence>
<dbReference type="SUPFAM" id="SSF56281">
    <property type="entry name" value="Metallo-hydrolase/oxidoreductase"/>
    <property type="match status" value="1"/>
</dbReference>
<protein>
    <submittedName>
        <fullName evidence="1">Uncharacterized protein</fullName>
    </submittedName>
</protein>
<dbReference type="InterPro" id="IPR036866">
    <property type="entry name" value="RibonucZ/Hydroxyglut_hydro"/>
</dbReference>
<organism evidence="1">
    <name type="scientific">Asparagopsis taxiformis</name>
    <dbReference type="NCBI Taxonomy" id="260499"/>
    <lineage>
        <taxon>Eukaryota</taxon>
        <taxon>Rhodophyta</taxon>
        <taxon>Florideophyceae</taxon>
        <taxon>Rhodymeniophycidae</taxon>
        <taxon>Bonnemaisoniales</taxon>
        <taxon>Bonnemaisoniaceae</taxon>
        <taxon>Asparagopsis</taxon>
    </lineage>
</organism>
<dbReference type="GO" id="GO:0042781">
    <property type="term" value="F:3'-tRNA processing endoribonuclease activity"/>
    <property type="evidence" value="ECO:0007669"/>
    <property type="project" value="TreeGrafter"/>
</dbReference>
<proteinExistence type="predicted"/>
<accession>A0A1C9CC96</accession>
<dbReference type="Gene3D" id="3.60.15.10">
    <property type="entry name" value="Ribonuclease Z/Hydroxyacylglutathione hydrolase-like"/>
    <property type="match status" value="1"/>
</dbReference>
<name>A0A1C9CC96_9FLOR</name>
<dbReference type="GeneID" id="29070496"/>
<geneLocation type="plastid" evidence="1"/>
<dbReference type="RefSeq" id="YP_009294512.1">
    <property type="nucleotide sequence ID" value="NC_031148.1"/>
</dbReference>
<gene>
    <name evidence="1" type="primary">ycf56</name>
    <name evidence="1" type="ORF">Aspa_116</name>
</gene>
<dbReference type="AlphaFoldDB" id="A0A1C9CC96"/>
<dbReference type="EMBL" id="KX284717">
    <property type="protein sequence ID" value="AOM65995.1"/>
    <property type="molecule type" value="Genomic_DNA"/>
</dbReference>